<sequence>MAPLGPYSSHMYAREQKTNRTKIQEGLKDSCEHAFRSNPINYTHATAIMIPFDNDDLGVASLENERASTLRLQLDCQAYDPMFNMMGITKRLSAAGSSDKGYLVILAYSGHSGLVRETLHVGGAIDPKTVNFDGHTLSWHDMT</sequence>
<name>A0A6A7C696_9PEZI</name>
<proteinExistence type="predicted"/>
<accession>A0A6A7C696</accession>
<keyword evidence="2" id="KW-1185">Reference proteome</keyword>
<evidence type="ECO:0000313" key="2">
    <source>
        <dbReference type="Proteomes" id="UP000799421"/>
    </source>
</evidence>
<organism evidence="1 2">
    <name type="scientific">Piedraia hortae CBS 480.64</name>
    <dbReference type="NCBI Taxonomy" id="1314780"/>
    <lineage>
        <taxon>Eukaryota</taxon>
        <taxon>Fungi</taxon>
        <taxon>Dikarya</taxon>
        <taxon>Ascomycota</taxon>
        <taxon>Pezizomycotina</taxon>
        <taxon>Dothideomycetes</taxon>
        <taxon>Dothideomycetidae</taxon>
        <taxon>Capnodiales</taxon>
        <taxon>Piedraiaceae</taxon>
        <taxon>Piedraia</taxon>
    </lineage>
</organism>
<dbReference type="Proteomes" id="UP000799421">
    <property type="component" value="Unassembled WGS sequence"/>
</dbReference>
<evidence type="ECO:0000313" key="1">
    <source>
        <dbReference type="EMBL" id="KAF2863096.1"/>
    </source>
</evidence>
<reference evidence="1" key="1">
    <citation type="journal article" date="2020" name="Stud. Mycol.">
        <title>101 Dothideomycetes genomes: a test case for predicting lifestyles and emergence of pathogens.</title>
        <authorList>
            <person name="Haridas S."/>
            <person name="Albert R."/>
            <person name="Binder M."/>
            <person name="Bloem J."/>
            <person name="Labutti K."/>
            <person name="Salamov A."/>
            <person name="Andreopoulos B."/>
            <person name="Baker S."/>
            <person name="Barry K."/>
            <person name="Bills G."/>
            <person name="Bluhm B."/>
            <person name="Cannon C."/>
            <person name="Castanera R."/>
            <person name="Culley D."/>
            <person name="Daum C."/>
            <person name="Ezra D."/>
            <person name="Gonzalez J."/>
            <person name="Henrissat B."/>
            <person name="Kuo A."/>
            <person name="Liang C."/>
            <person name="Lipzen A."/>
            <person name="Lutzoni F."/>
            <person name="Magnuson J."/>
            <person name="Mondo S."/>
            <person name="Nolan M."/>
            <person name="Ohm R."/>
            <person name="Pangilinan J."/>
            <person name="Park H.-J."/>
            <person name="Ramirez L."/>
            <person name="Alfaro M."/>
            <person name="Sun H."/>
            <person name="Tritt A."/>
            <person name="Yoshinaga Y."/>
            <person name="Zwiers L.-H."/>
            <person name="Turgeon B."/>
            <person name="Goodwin S."/>
            <person name="Spatafora J."/>
            <person name="Crous P."/>
            <person name="Grigoriev I."/>
        </authorList>
    </citation>
    <scope>NUCLEOTIDE SEQUENCE</scope>
    <source>
        <strain evidence="1">CBS 480.64</strain>
    </source>
</reference>
<dbReference type="EMBL" id="MU005962">
    <property type="protein sequence ID" value="KAF2863096.1"/>
    <property type="molecule type" value="Genomic_DNA"/>
</dbReference>
<gene>
    <name evidence="1" type="ORF">K470DRAFT_292931</name>
</gene>
<dbReference type="AlphaFoldDB" id="A0A6A7C696"/>
<protein>
    <submittedName>
        <fullName evidence="1">Uncharacterized protein</fullName>
    </submittedName>
</protein>